<proteinExistence type="predicted"/>
<dbReference type="GO" id="GO:0016740">
    <property type="term" value="F:transferase activity"/>
    <property type="evidence" value="ECO:0007669"/>
    <property type="project" value="UniProtKB-KW"/>
</dbReference>
<keyword evidence="4" id="KW-0732">Signal</keyword>
<dbReference type="Pfam" id="PF16822">
    <property type="entry name" value="ALGX"/>
    <property type="match status" value="1"/>
</dbReference>
<evidence type="ECO:0000313" key="8">
    <source>
        <dbReference type="EMBL" id="EIG54210.1"/>
    </source>
</evidence>
<evidence type="ECO:0000256" key="4">
    <source>
        <dbReference type="ARBA" id="ARBA00022729"/>
    </source>
</evidence>
<protein>
    <recommendedName>
        <fullName evidence="7">AlgX/AlgJ SGNH hydrolase-like domain-containing protein</fullName>
    </recommendedName>
</protein>
<gene>
    <name evidence="8" type="ORF">DesU5LDRAFT_2554</name>
</gene>
<dbReference type="GO" id="GO:0042121">
    <property type="term" value="P:alginic acid biosynthetic process"/>
    <property type="evidence" value="ECO:0007669"/>
    <property type="project" value="UniProtKB-UniPathway"/>
</dbReference>
<keyword evidence="3" id="KW-0808">Transferase</keyword>
<dbReference type="HOGENOM" id="CLU_813122_0_0_7"/>
<evidence type="ECO:0000259" key="7">
    <source>
        <dbReference type="Pfam" id="PF16822"/>
    </source>
</evidence>
<accession>I2Q354</accession>
<evidence type="ECO:0000256" key="2">
    <source>
        <dbReference type="ARBA" id="ARBA00005182"/>
    </source>
</evidence>
<evidence type="ECO:0000256" key="5">
    <source>
        <dbReference type="ARBA" id="ARBA00022764"/>
    </source>
</evidence>
<comment type="subcellular location">
    <subcellularLocation>
        <location evidence="1">Periplasm</location>
    </subcellularLocation>
</comment>
<sequence>MPVLLSADGDIRFEKLEEYRKLQEFPAFDMASITQWTKKVELWFNDNNVLRAPLTRLAGALDYRVFDYSDRVYVGKNNLMFYRNVMDNQLFKNYLCARDTQFKDFLELLSYAQKKLEQKNIKLLLVVCPLKWMLYKDSLPQDVPRADPEYFIALNKTLKSKEGLIYVDALEILQNLKQNKFQTFHTTDFHWTDPAAYFVAQKILECLLHREGKAESVHSLQIEPLHHFVGGQSRFLPLFDPISEESISSVKNWDDAGIVQSKIDENPYEFVSERKGAPLPPTVFLGNSFGDGFTRNGFNSYFEKFYKIDRDISLREAIDIAPKDAKYFIWEIIEVQLSTEK</sequence>
<evidence type="ECO:0000256" key="6">
    <source>
        <dbReference type="ARBA" id="ARBA00022841"/>
    </source>
</evidence>
<dbReference type="STRING" id="596152.DesU5LDRAFT_2554"/>
<dbReference type="SUPFAM" id="SSF52266">
    <property type="entry name" value="SGNH hydrolase"/>
    <property type="match status" value="1"/>
</dbReference>
<dbReference type="InterPro" id="IPR031811">
    <property type="entry name" value="ALGX/ALGJ_SGNH-like"/>
</dbReference>
<name>I2Q354_9BACT</name>
<dbReference type="EMBL" id="JH600068">
    <property type="protein sequence ID" value="EIG54210.1"/>
    <property type="molecule type" value="Genomic_DNA"/>
</dbReference>
<dbReference type="GO" id="GO:0042597">
    <property type="term" value="C:periplasmic space"/>
    <property type="evidence" value="ECO:0007669"/>
    <property type="project" value="UniProtKB-SubCell"/>
</dbReference>
<keyword evidence="6" id="KW-0016">Alginate biosynthesis</keyword>
<organism evidence="8">
    <name type="scientific">Desulfovibrio sp. U5L</name>
    <dbReference type="NCBI Taxonomy" id="596152"/>
    <lineage>
        <taxon>Bacteria</taxon>
        <taxon>Pseudomonadati</taxon>
        <taxon>Thermodesulfobacteriota</taxon>
        <taxon>Desulfovibrionia</taxon>
        <taxon>Desulfovibrionales</taxon>
        <taxon>Desulfovibrionaceae</taxon>
        <taxon>Desulfovibrio</taxon>
    </lineage>
</organism>
<dbReference type="AlphaFoldDB" id="I2Q354"/>
<comment type="pathway">
    <text evidence="2">Glycan biosynthesis; alginate biosynthesis.</text>
</comment>
<feature type="domain" description="AlgX/AlgJ SGNH hydrolase-like" evidence="7">
    <location>
        <begin position="74"/>
        <end position="213"/>
    </location>
</feature>
<evidence type="ECO:0000256" key="1">
    <source>
        <dbReference type="ARBA" id="ARBA00004418"/>
    </source>
</evidence>
<reference evidence="8" key="1">
    <citation type="submission" date="2011-11" db="EMBL/GenBank/DDBJ databases">
        <title>Improved High-Quality Draft sequence of Desulfovibrio sp. U5L.</title>
        <authorList>
            <consortium name="US DOE Joint Genome Institute"/>
            <person name="Lucas S."/>
            <person name="Han J."/>
            <person name="Lapidus A."/>
            <person name="Cheng J.-F."/>
            <person name="Goodwin L."/>
            <person name="Pitluck S."/>
            <person name="Peters L."/>
            <person name="Ovchinnikova G."/>
            <person name="Held B."/>
            <person name="Detter J.C."/>
            <person name="Han C."/>
            <person name="Tapia R."/>
            <person name="Land M."/>
            <person name="Hauser L."/>
            <person name="Kyrpides N."/>
            <person name="Ivanova N."/>
            <person name="Pagani I."/>
            <person name="Gabster J."/>
            <person name="Walker C."/>
            <person name="Stolyar S."/>
            <person name="Stahl D."/>
            <person name="Arkin A."/>
            <person name="Dehal P."/>
            <person name="Hazen T."/>
            <person name="Woyke T."/>
        </authorList>
    </citation>
    <scope>NUCLEOTIDE SEQUENCE [LARGE SCALE GENOMIC DNA]</scope>
    <source>
        <strain evidence="8">U5L</strain>
    </source>
</reference>
<dbReference type="UniPathway" id="UPA00286"/>
<keyword evidence="5" id="KW-0574">Periplasm</keyword>
<evidence type="ECO:0000256" key="3">
    <source>
        <dbReference type="ARBA" id="ARBA00022679"/>
    </source>
</evidence>